<evidence type="ECO:0000313" key="1">
    <source>
        <dbReference type="EMBL" id="KVI07589.1"/>
    </source>
</evidence>
<evidence type="ECO:0000313" key="2">
    <source>
        <dbReference type="Proteomes" id="UP000243975"/>
    </source>
</evidence>
<accession>A0A103YEE9</accession>
<protein>
    <submittedName>
        <fullName evidence="1">Uncharacterized protein</fullName>
    </submittedName>
</protein>
<reference evidence="1 2" key="1">
    <citation type="journal article" date="2016" name="Sci. Rep.">
        <title>The genome sequence of the outbreeding globe artichoke constructed de novo incorporating a phase-aware low-pass sequencing strategy of F1 progeny.</title>
        <authorList>
            <person name="Scaglione D."/>
            <person name="Reyes-Chin-Wo S."/>
            <person name="Acquadro A."/>
            <person name="Froenicke L."/>
            <person name="Portis E."/>
            <person name="Beitel C."/>
            <person name="Tirone M."/>
            <person name="Mauro R."/>
            <person name="Lo Monaco A."/>
            <person name="Mauromicale G."/>
            <person name="Faccioli P."/>
            <person name="Cattivelli L."/>
            <person name="Rieseberg L."/>
            <person name="Michelmore R."/>
            <person name="Lanteri S."/>
        </authorList>
    </citation>
    <scope>NUCLEOTIDE SEQUENCE [LARGE SCALE GENOMIC DNA]</scope>
    <source>
        <strain evidence="1">2C</strain>
    </source>
</reference>
<dbReference type="Proteomes" id="UP000243975">
    <property type="component" value="Unassembled WGS sequence"/>
</dbReference>
<name>A0A103YEE9_CYNCS</name>
<dbReference type="EMBL" id="LEKV01001501">
    <property type="protein sequence ID" value="KVI07589.1"/>
    <property type="molecule type" value="Genomic_DNA"/>
</dbReference>
<dbReference type="AlphaFoldDB" id="A0A103YEE9"/>
<organism evidence="1 2">
    <name type="scientific">Cynara cardunculus var. scolymus</name>
    <name type="common">Globe artichoke</name>
    <name type="synonym">Cynara scolymus</name>
    <dbReference type="NCBI Taxonomy" id="59895"/>
    <lineage>
        <taxon>Eukaryota</taxon>
        <taxon>Viridiplantae</taxon>
        <taxon>Streptophyta</taxon>
        <taxon>Embryophyta</taxon>
        <taxon>Tracheophyta</taxon>
        <taxon>Spermatophyta</taxon>
        <taxon>Magnoliopsida</taxon>
        <taxon>eudicotyledons</taxon>
        <taxon>Gunneridae</taxon>
        <taxon>Pentapetalae</taxon>
        <taxon>asterids</taxon>
        <taxon>campanulids</taxon>
        <taxon>Asterales</taxon>
        <taxon>Asteraceae</taxon>
        <taxon>Carduoideae</taxon>
        <taxon>Cardueae</taxon>
        <taxon>Carduinae</taxon>
        <taxon>Cynara</taxon>
    </lineage>
</organism>
<dbReference type="STRING" id="59895.A0A103YEE9"/>
<dbReference type="Gramene" id="KVI07589">
    <property type="protein sequence ID" value="KVI07589"/>
    <property type="gene ID" value="Ccrd_014057"/>
</dbReference>
<keyword evidence="2" id="KW-1185">Reference proteome</keyword>
<sequence length="102" mass="11428">MTIHSNHQYIKAMFHHLLQSSFVISLIVLPSQKSSFVISSIFHFQGTIKDGDIAAIKEYSVQLNASRVKVLQACDDLFSAMRETTSKDLLNICKLLFAQVVA</sequence>
<proteinExistence type="predicted"/>
<gene>
    <name evidence="1" type="ORF">Ccrd_014057</name>
</gene>
<comment type="caution">
    <text evidence="1">The sequence shown here is derived from an EMBL/GenBank/DDBJ whole genome shotgun (WGS) entry which is preliminary data.</text>
</comment>